<organism evidence="2 3">
    <name type="scientific">Fimbriiglobus ruber</name>
    <dbReference type="NCBI Taxonomy" id="1908690"/>
    <lineage>
        <taxon>Bacteria</taxon>
        <taxon>Pseudomonadati</taxon>
        <taxon>Planctomycetota</taxon>
        <taxon>Planctomycetia</taxon>
        <taxon>Gemmatales</taxon>
        <taxon>Gemmataceae</taxon>
        <taxon>Fimbriiglobus</taxon>
    </lineage>
</organism>
<dbReference type="Proteomes" id="UP000214646">
    <property type="component" value="Unassembled WGS sequence"/>
</dbReference>
<evidence type="ECO:0000256" key="1">
    <source>
        <dbReference type="SAM" id="Phobius"/>
    </source>
</evidence>
<comment type="caution">
    <text evidence="2">The sequence shown here is derived from an EMBL/GenBank/DDBJ whole genome shotgun (WGS) entry which is preliminary data.</text>
</comment>
<proteinExistence type="predicted"/>
<evidence type="ECO:0000313" key="3">
    <source>
        <dbReference type="Proteomes" id="UP000214646"/>
    </source>
</evidence>
<feature type="transmembrane region" description="Helical" evidence="1">
    <location>
        <begin position="338"/>
        <end position="359"/>
    </location>
</feature>
<protein>
    <submittedName>
        <fullName evidence="2">Integral membrane protein</fullName>
    </submittedName>
</protein>
<evidence type="ECO:0000313" key="2">
    <source>
        <dbReference type="EMBL" id="OWK47015.1"/>
    </source>
</evidence>
<keyword evidence="3" id="KW-1185">Reference proteome</keyword>
<feature type="transmembrane region" description="Helical" evidence="1">
    <location>
        <begin position="371"/>
        <end position="391"/>
    </location>
</feature>
<feature type="transmembrane region" description="Helical" evidence="1">
    <location>
        <begin position="223"/>
        <end position="246"/>
    </location>
</feature>
<dbReference type="AlphaFoldDB" id="A0A225EF81"/>
<feature type="transmembrane region" description="Helical" evidence="1">
    <location>
        <begin position="197"/>
        <end position="216"/>
    </location>
</feature>
<feature type="transmembrane region" description="Helical" evidence="1">
    <location>
        <begin position="113"/>
        <end position="131"/>
    </location>
</feature>
<feature type="transmembrane region" description="Helical" evidence="1">
    <location>
        <begin position="175"/>
        <end position="191"/>
    </location>
</feature>
<reference evidence="3" key="1">
    <citation type="submission" date="2017-06" db="EMBL/GenBank/DDBJ databases">
        <title>Genome analysis of Fimbriiglobus ruber SP5, the first member of the order Planctomycetales with confirmed chitinolytic capability.</title>
        <authorList>
            <person name="Ravin N.V."/>
            <person name="Rakitin A.L."/>
            <person name="Ivanova A.A."/>
            <person name="Beletsky A.V."/>
            <person name="Kulichevskaya I.S."/>
            <person name="Mardanov A.V."/>
            <person name="Dedysh S.N."/>
        </authorList>
    </citation>
    <scope>NUCLEOTIDE SEQUENCE [LARGE SCALE GENOMIC DNA]</scope>
    <source>
        <strain evidence="3">SP5</strain>
    </source>
</reference>
<feature type="transmembrane region" description="Helical" evidence="1">
    <location>
        <begin position="137"/>
        <end position="155"/>
    </location>
</feature>
<keyword evidence="1" id="KW-0472">Membrane</keyword>
<keyword evidence="1" id="KW-0812">Transmembrane</keyword>
<keyword evidence="1" id="KW-1133">Transmembrane helix</keyword>
<accession>A0A225EF81</accession>
<feature type="transmembrane region" description="Helical" evidence="1">
    <location>
        <begin position="306"/>
        <end position="326"/>
    </location>
</feature>
<gene>
    <name evidence="2" type="ORF">FRUB_00714</name>
</gene>
<name>A0A225EF81_9BACT</name>
<sequence length="726" mass="81764">MLASVVILVVGLRLDRADLWAPLQYDGDVLLILPMVKSMIERGSHWRTERLGAPGIQELHDFPVVDHLHFYLIWVLGQIFHDPVPAYNLYHILTYPLTVLTAMYVLRHFGLSVPFAGLGGLLYAFQPYHYLRGLSHYFLAAYFVVPLTLMVTLWVCQGRLPFFRQDADGRYRPKIFAWDVAAVVAIGAATASAGAYYAFFACALLVAAGLYAWVALGTWRAMASAAAVTAVVVAAGVVNHAPAIAYQIRNGVNSEPTARTPEEAETYGMKLAHLVLPVTAHHSKTWGALRTAYNSETRPLQNENEWSTLGLIPALGVIVLVALALAPVRRRWPLGPMAFLTLFAVLLGTIGGLGALFNQLVSPQVRCYNRISIYIAFFGVFASCWLLDRFFASRTGWARRVAWPTAIGVAIFGIWDQTDARWFNTTAPNVTADAAARYRADSAYFAQIEDALAGGSVFTLPFYPYPETPWGKDFSHLYDHVRGYLFTRTVRWSNGAMKGREADAWQRSVASAPVPDMLRRIVLRDFDGVFVDTRGYTVAAADQLLAELFTELGPDVPRILHPDQRQIFFDLRPYRDRLRAKLGGDYDIEARREAELVSVLWLKGFYSFEPLGHEDDHRWCGPTGLAIFVNPTDRPRAFRAEMVFRTFYEASADLRIESDFWTDRLPVNQTSQPKTYTFVIPPGRHPVHFKCRQPDSYVLQESRHLTFFVAKFRMEEVPADRVSSKY</sequence>
<dbReference type="EMBL" id="NIDE01000001">
    <property type="protein sequence ID" value="OWK47015.1"/>
    <property type="molecule type" value="Genomic_DNA"/>
</dbReference>